<organism evidence="3 4">
    <name type="scientific">Funneliformis geosporum</name>
    <dbReference type="NCBI Taxonomy" id="1117311"/>
    <lineage>
        <taxon>Eukaryota</taxon>
        <taxon>Fungi</taxon>
        <taxon>Fungi incertae sedis</taxon>
        <taxon>Mucoromycota</taxon>
        <taxon>Glomeromycotina</taxon>
        <taxon>Glomeromycetes</taxon>
        <taxon>Glomerales</taxon>
        <taxon>Glomeraceae</taxon>
        <taxon>Funneliformis</taxon>
    </lineage>
</organism>
<gene>
    <name evidence="3" type="ORF">FWILDA_LOCUS2348</name>
</gene>
<feature type="transmembrane region" description="Helical" evidence="2">
    <location>
        <begin position="291"/>
        <end position="313"/>
    </location>
</feature>
<keyword evidence="4" id="KW-1185">Reference proteome</keyword>
<name>A0A9W4SDU0_9GLOM</name>
<feature type="region of interest" description="Disordered" evidence="1">
    <location>
        <begin position="262"/>
        <end position="286"/>
    </location>
</feature>
<evidence type="ECO:0000256" key="2">
    <source>
        <dbReference type="SAM" id="Phobius"/>
    </source>
</evidence>
<sequence length="348" mass="37693">MENNKITRKNLNTNTKEVSKNTKLNLLSTWTKKKMASLLLMIWLSVNGVNGGENLKECVSHDTGFYSQYDTVVKFASNIADKQLFCCNVPIGSTDVGCSPMSPNCPYYPNYFRGQCNTIGQSKFCVTQAPRGFYVQLTSEKIKLPGGLCGGIIGNNSPTNATVGECPNANAISNTLVNQRTAATFSWLCCDKDTCKVPANVQVTNTLSAITGCLSDEWSMMCFNDNGGWSCTGNVSPNIENITLPIGSCVMQVVFPGSDTASPSSTSYVSKPTSTGNSGQDSSNPPSMKSILKIVISVLGVLIVLAVIIYVIFARNRNVPSPNVQPNPELGGGYIHHHHEEWTEYRNN</sequence>
<accession>A0A9W4SDU0</accession>
<protein>
    <submittedName>
        <fullName evidence="3">18587_t:CDS:1</fullName>
    </submittedName>
</protein>
<reference evidence="3" key="1">
    <citation type="submission" date="2022-08" db="EMBL/GenBank/DDBJ databases">
        <authorList>
            <person name="Kallberg Y."/>
            <person name="Tangrot J."/>
            <person name="Rosling A."/>
        </authorList>
    </citation>
    <scope>NUCLEOTIDE SEQUENCE</scope>
    <source>
        <strain evidence="3">Wild A</strain>
    </source>
</reference>
<keyword evidence="2" id="KW-1133">Transmembrane helix</keyword>
<dbReference type="AlphaFoldDB" id="A0A9W4SDU0"/>
<evidence type="ECO:0000256" key="1">
    <source>
        <dbReference type="SAM" id="MobiDB-lite"/>
    </source>
</evidence>
<dbReference type="Proteomes" id="UP001153678">
    <property type="component" value="Unassembled WGS sequence"/>
</dbReference>
<evidence type="ECO:0000313" key="3">
    <source>
        <dbReference type="EMBL" id="CAI2165996.1"/>
    </source>
</evidence>
<dbReference type="EMBL" id="CAMKVN010000265">
    <property type="protein sequence ID" value="CAI2165996.1"/>
    <property type="molecule type" value="Genomic_DNA"/>
</dbReference>
<comment type="caution">
    <text evidence="3">The sequence shown here is derived from an EMBL/GenBank/DDBJ whole genome shotgun (WGS) entry which is preliminary data.</text>
</comment>
<keyword evidence="2" id="KW-0812">Transmembrane</keyword>
<dbReference type="CDD" id="cd12087">
    <property type="entry name" value="TM_EGFR-like"/>
    <property type="match status" value="1"/>
</dbReference>
<evidence type="ECO:0000313" key="4">
    <source>
        <dbReference type="Proteomes" id="UP001153678"/>
    </source>
</evidence>
<proteinExistence type="predicted"/>
<keyword evidence="2" id="KW-0472">Membrane</keyword>
<dbReference type="OrthoDB" id="2375509at2759"/>